<protein>
    <submittedName>
        <fullName evidence="2">VOC family protein</fullName>
    </submittedName>
</protein>
<dbReference type="InterPro" id="IPR037523">
    <property type="entry name" value="VOC_core"/>
</dbReference>
<feature type="domain" description="VOC" evidence="1">
    <location>
        <begin position="1"/>
        <end position="97"/>
    </location>
</feature>
<evidence type="ECO:0000313" key="3">
    <source>
        <dbReference type="Proteomes" id="UP001500689"/>
    </source>
</evidence>
<evidence type="ECO:0000313" key="2">
    <source>
        <dbReference type="EMBL" id="GAA3551923.1"/>
    </source>
</evidence>
<sequence>MLGFEPPARLGHFVLLQVSGDTTFDFMTVDREIEKQHYAFLVTENEFDEIFARVRERSLEHWADPQHRIPGEINDLDDGRGLYFDDPNGHQLEILTRSYGSGGLTAKHVNPLLLGR</sequence>
<dbReference type="Gene3D" id="3.10.180.10">
    <property type="entry name" value="2,3-Dihydroxybiphenyl 1,2-Dioxygenase, domain 1"/>
    <property type="match status" value="1"/>
</dbReference>
<accession>A0ABP6WKB3</accession>
<gene>
    <name evidence="2" type="ORF">GCM10022222_39390</name>
</gene>
<proteinExistence type="predicted"/>
<name>A0ABP6WKB3_9PSEU</name>
<reference evidence="3" key="1">
    <citation type="journal article" date="2019" name="Int. J. Syst. Evol. Microbiol.">
        <title>The Global Catalogue of Microorganisms (GCM) 10K type strain sequencing project: providing services to taxonomists for standard genome sequencing and annotation.</title>
        <authorList>
            <consortium name="The Broad Institute Genomics Platform"/>
            <consortium name="The Broad Institute Genome Sequencing Center for Infectious Disease"/>
            <person name="Wu L."/>
            <person name="Ma J."/>
        </authorList>
    </citation>
    <scope>NUCLEOTIDE SEQUENCE [LARGE SCALE GENOMIC DNA]</scope>
    <source>
        <strain evidence="3">JCM 16898</strain>
    </source>
</reference>
<dbReference type="Proteomes" id="UP001500689">
    <property type="component" value="Unassembled WGS sequence"/>
</dbReference>
<evidence type="ECO:0000259" key="1">
    <source>
        <dbReference type="PROSITE" id="PS51819"/>
    </source>
</evidence>
<organism evidence="2 3">
    <name type="scientific">Amycolatopsis ultiminotia</name>
    <dbReference type="NCBI Taxonomy" id="543629"/>
    <lineage>
        <taxon>Bacteria</taxon>
        <taxon>Bacillati</taxon>
        <taxon>Actinomycetota</taxon>
        <taxon>Actinomycetes</taxon>
        <taxon>Pseudonocardiales</taxon>
        <taxon>Pseudonocardiaceae</taxon>
        <taxon>Amycolatopsis</taxon>
    </lineage>
</organism>
<dbReference type="InterPro" id="IPR029068">
    <property type="entry name" value="Glyas_Bleomycin-R_OHBP_Dase"/>
</dbReference>
<keyword evidence="3" id="KW-1185">Reference proteome</keyword>
<dbReference type="PROSITE" id="PS51819">
    <property type="entry name" value="VOC"/>
    <property type="match status" value="1"/>
</dbReference>
<dbReference type="EMBL" id="BAAAZN010000008">
    <property type="protein sequence ID" value="GAA3551923.1"/>
    <property type="molecule type" value="Genomic_DNA"/>
</dbReference>
<comment type="caution">
    <text evidence="2">The sequence shown here is derived from an EMBL/GenBank/DDBJ whole genome shotgun (WGS) entry which is preliminary data.</text>
</comment>
<dbReference type="SUPFAM" id="SSF54593">
    <property type="entry name" value="Glyoxalase/Bleomycin resistance protein/Dihydroxybiphenyl dioxygenase"/>
    <property type="match status" value="1"/>
</dbReference>
<dbReference type="CDD" id="cd08351">
    <property type="entry name" value="ChaP_like"/>
    <property type="match status" value="1"/>
</dbReference>